<comment type="caution">
    <text evidence="2">The sequence shown here is derived from an EMBL/GenBank/DDBJ whole genome shotgun (WGS) entry which is preliminary data.</text>
</comment>
<sequence>MYAISVVLWLLENIMEASDNWTEGGCGRVSIGSALAVSTPKFKGRRVSAVRDFPPGCKRVTASNYGLTRQIVIDHSSEGK</sequence>
<accession>A0A9D3W3I2</accession>
<reference evidence="2 3" key="1">
    <citation type="journal article" date="2021" name="Plant Biotechnol. J.">
        <title>Multi-omics assisted identification of the key and species-specific regulatory components of drought-tolerant mechanisms in Gossypium stocksii.</title>
        <authorList>
            <person name="Yu D."/>
            <person name="Ke L."/>
            <person name="Zhang D."/>
            <person name="Wu Y."/>
            <person name="Sun Y."/>
            <person name="Mei J."/>
            <person name="Sun J."/>
            <person name="Sun Y."/>
        </authorList>
    </citation>
    <scope>NUCLEOTIDE SEQUENCE [LARGE SCALE GENOMIC DNA]</scope>
    <source>
        <strain evidence="3">cv. E1</strain>
        <tissue evidence="2">Leaf</tissue>
    </source>
</reference>
<keyword evidence="3" id="KW-1185">Reference proteome</keyword>
<keyword evidence="1" id="KW-0732">Signal</keyword>
<evidence type="ECO:0000313" key="2">
    <source>
        <dbReference type="EMBL" id="KAH1107627.1"/>
    </source>
</evidence>
<dbReference type="Proteomes" id="UP000828251">
    <property type="component" value="Unassembled WGS sequence"/>
</dbReference>
<gene>
    <name evidence="2" type="ORF">J1N35_011395</name>
</gene>
<evidence type="ECO:0000313" key="3">
    <source>
        <dbReference type="Proteomes" id="UP000828251"/>
    </source>
</evidence>
<dbReference type="AlphaFoldDB" id="A0A9D3W3I2"/>
<feature type="signal peptide" evidence="1">
    <location>
        <begin position="1"/>
        <end position="17"/>
    </location>
</feature>
<dbReference type="EMBL" id="JAIQCV010000004">
    <property type="protein sequence ID" value="KAH1107627.1"/>
    <property type="molecule type" value="Genomic_DNA"/>
</dbReference>
<protein>
    <submittedName>
        <fullName evidence="2">Uncharacterized protein</fullName>
    </submittedName>
</protein>
<feature type="chain" id="PRO_5038757749" evidence="1">
    <location>
        <begin position="18"/>
        <end position="80"/>
    </location>
</feature>
<proteinExistence type="predicted"/>
<name>A0A9D3W3I2_9ROSI</name>
<evidence type="ECO:0000256" key="1">
    <source>
        <dbReference type="SAM" id="SignalP"/>
    </source>
</evidence>
<organism evidence="2 3">
    <name type="scientific">Gossypium stocksii</name>
    <dbReference type="NCBI Taxonomy" id="47602"/>
    <lineage>
        <taxon>Eukaryota</taxon>
        <taxon>Viridiplantae</taxon>
        <taxon>Streptophyta</taxon>
        <taxon>Embryophyta</taxon>
        <taxon>Tracheophyta</taxon>
        <taxon>Spermatophyta</taxon>
        <taxon>Magnoliopsida</taxon>
        <taxon>eudicotyledons</taxon>
        <taxon>Gunneridae</taxon>
        <taxon>Pentapetalae</taxon>
        <taxon>rosids</taxon>
        <taxon>malvids</taxon>
        <taxon>Malvales</taxon>
        <taxon>Malvaceae</taxon>
        <taxon>Malvoideae</taxon>
        <taxon>Gossypium</taxon>
    </lineage>
</organism>